<comment type="caution">
    <text evidence="1">The sequence shown here is derived from an EMBL/GenBank/DDBJ whole genome shotgun (WGS) entry which is preliminary data.</text>
</comment>
<accession>A0ABT6UGY1</accession>
<organism evidence="1 2">
    <name type="scientific">Shewanella xiamenensis</name>
    <dbReference type="NCBI Taxonomy" id="332186"/>
    <lineage>
        <taxon>Bacteria</taxon>
        <taxon>Pseudomonadati</taxon>
        <taxon>Pseudomonadota</taxon>
        <taxon>Gammaproteobacteria</taxon>
        <taxon>Alteromonadales</taxon>
        <taxon>Shewanellaceae</taxon>
        <taxon>Shewanella</taxon>
    </lineage>
</organism>
<evidence type="ECO:0000313" key="1">
    <source>
        <dbReference type="EMBL" id="MDI5833720.1"/>
    </source>
</evidence>
<evidence type="ECO:0000313" key="2">
    <source>
        <dbReference type="Proteomes" id="UP001159075"/>
    </source>
</evidence>
<sequence length="106" mass="11810">MKTSTEMLIALSEIELTLAVAKAKFALIDSEVDEDIANMAWSDSFYAGMKFDNVLSDFACYFQCSHSKLRAIIDDITCQLSAMPKYLRTAFEFGQCDVCIAELGLD</sequence>
<dbReference type="EMBL" id="JAOTLW010000025">
    <property type="protein sequence ID" value="MDI5833720.1"/>
    <property type="molecule type" value="Genomic_DNA"/>
</dbReference>
<protein>
    <submittedName>
        <fullName evidence="1">Uncharacterized protein</fullName>
    </submittedName>
</protein>
<reference evidence="1 2" key="1">
    <citation type="submission" date="2022-09" db="EMBL/GenBank/DDBJ databases">
        <title>The outer-membrane cytochrome OmcA is essential for infection of Shewanella oneidensis by a zebrafish-associated bacteriophage.</title>
        <authorList>
            <person name="Grenfell A.W."/>
            <person name="Intile P."/>
            <person name="Mcfarlane J."/>
            <person name="Leung D."/>
            <person name="Abdalla K."/>
            <person name="Wold M."/>
            <person name="Kees E."/>
            <person name="Gralnick J."/>
        </authorList>
    </citation>
    <scope>NUCLEOTIDE SEQUENCE [LARGE SCALE GENOMIC DNA]</scope>
    <source>
        <strain evidence="1 2">NF-5</strain>
    </source>
</reference>
<name>A0ABT6UGY1_9GAMM</name>
<gene>
    <name evidence="1" type="ORF">ODY93_19225</name>
</gene>
<dbReference type="Proteomes" id="UP001159075">
    <property type="component" value="Unassembled WGS sequence"/>
</dbReference>
<proteinExistence type="predicted"/>
<keyword evidence="2" id="KW-1185">Reference proteome</keyword>
<dbReference type="RefSeq" id="WP_282679991.1">
    <property type="nucleotide sequence ID" value="NZ_JAOTLW010000025.1"/>
</dbReference>